<reference evidence="1" key="1">
    <citation type="submission" date="2019-02" db="EMBL/GenBank/DDBJ databases">
        <authorList>
            <consortium name="Pathogen Informatics"/>
        </authorList>
    </citation>
    <scope>NUCLEOTIDE SEQUENCE</scope>
    <source>
        <strain evidence="1">3012STDY6733949</strain>
    </source>
</reference>
<gene>
    <name evidence="1" type="ORF">NCTC1935_04895</name>
</gene>
<dbReference type="EMBL" id="CAACYE010000005">
    <property type="protein sequence ID" value="VFA87023.1"/>
    <property type="molecule type" value="Genomic_DNA"/>
</dbReference>
<evidence type="ECO:0000313" key="1">
    <source>
        <dbReference type="EMBL" id="VFA87023.1"/>
    </source>
</evidence>
<proteinExistence type="predicted"/>
<sequence>MNAGLPESGTSLRGGLRAQFLGYVRMVEGFELLTLEFKVHRLLGDLGADALR</sequence>
<accession>A0A449H743</accession>
<organism evidence="1">
    <name type="scientific">Nocardia farcinica</name>
    <dbReference type="NCBI Taxonomy" id="37329"/>
    <lineage>
        <taxon>Bacteria</taxon>
        <taxon>Bacillati</taxon>
        <taxon>Actinomycetota</taxon>
        <taxon>Actinomycetes</taxon>
        <taxon>Mycobacteriales</taxon>
        <taxon>Nocardiaceae</taxon>
        <taxon>Nocardia</taxon>
    </lineage>
</organism>
<dbReference type="AlphaFoldDB" id="A0A449H743"/>
<name>A0A449H743_NOCFR</name>
<protein>
    <submittedName>
        <fullName evidence="1">Uncharacterized protein</fullName>
    </submittedName>
</protein>